<feature type="transmembrane region" description="Helical" evidence="5">
    <location>
        <begin position="228"/>
        <end position="247"/>
    </location>
</feature>
<evidence type="ECO:0000256" key="4">
    <source>
        <dbReference type="ARBA" id="ARBA00023136"/>
    </source>
</evidence>
<feature type="transmembrane region" description="Helical" evidence="5">
    <location>
        <begin position="353"/>
        <end position="374"/>
    </location>
</feature>
<dbReference type="AlphaFoldDB" id="A0A3L6ZUH7"/>
<accession>A0A3L6ZUH7</accession>
<dbReference type="SUPFAM" id="SSF103473">
    <property type="entry name" value="MFS general substrate transporter"/>
    <property type="match status" value="1"/>
</dbReference>
<dbReference type="PROSITE" id="PS50850">
    <property type="entry name" value="MFS"/>
    <property type="match status" value="1"/>
</dbReference>
<dbReference type="CDD" id="cd17393">
    <property type="entry name" value="MFS_MosC_like"/>
    <property type="match status" value="1"/>
</dbReference>
<evidence type="ECO:0000256" key="2">
    <source>
        <dbReference type="ARBA" id="ARBA00022692"/>
    </source>
</evidence>
<feature type="transmembrane region" description="Helical" evidence="5">
    <location>
        <begin position="323"/>
        <end position="341"/>
    </location>
</feature>
<evidence type="ECO:0000313" key="8">
    <source>
        <dbReference type="Proteomes" id="UP000270299"/>
    </source>
</evidence>
<dbReference type="PANTHER" id="PTHR23514">
    <property type="entry name" value="BYPASS OF STOP CODON PROTEIN 6"/>
    <property type="match status" value="1"/>
</dbReference>
<protein>
    <submittedName>
        <fullName evidence="7">MFS transporter</fullName>
    </submittedName>
</protein>
<keyword evidence="4 5" id="KW-0472">Membrane</keyword>
<dbReference type="GO" id="GO:0005886">
    <property type="term" value="C:plasma membrane"/>
    <property type="evidence" value="ECO:0007669"/>
    <property type="project" value="UniProtKB-SubCell"/>
</dbReference>
<feature type="transmembrane region" description="Helical" evidence="5">
    <location>
        <begin position="116"/>
        <end position="135"/>
    </location>
</feature>
<evidence type="ECO:0000313" key="7">
    <source>
        <dbReference type="EMBL" id="RLP71469.1"/>
    </source>
</evidence>
<dbReference type="GO" id="GO:0022857">
    <property type="term" value="F:transmembrane transporter activity"/>
    <property type="evidence" value="ECO:0007669"/>
    <property type="project" value="InterPro"/>
</dbReference>
<reference evidence="7 8" key="1">
    <citation type="submission" date="2018-10" db="EMBL/GenBank/DDBJ databases">
        <authorList>
            <person name="Li J."/>
        </authorList>
    </citation>
    <scope>NUCLEOTIDE SEQUENCE [LARGE SCALE GENOMIC DNA]</scope>
    <source>
        <strain evidence="7 8">CCTCC AB209002</strain>
    </source>
</reference>
<comment type="subcellular location">
    <subcellularLocation>
        <location evidence="1">Cell membrane</location>
        <topology evidence="1">Multi-pass membrane protein</topology>
    </subcellularLocation>
</comment>
<gene>
    <name evidence="7" type="ORF">D9V29_09030</name>
</gene>
<dbReference type="EMBL" id="RCUV01000008">
    <property type="protein sequence ID" value="RLP71469.1"/>
    <property type="molecule type" value="Genomic_DNA"/>
</dbReference>
<keyword evidence="2 5" id="KW-0812">Transmembrane</keyword>
<dbReference type="InterPro" id="IPR036259">
    <property type="entry name" value="MFS_trans_sf"/>
</dbReference>
<name>A0A3L6ZUH7_9MICO</name>
<keyword evidence="3 5" id="KW-1133">Transmembrane helix</keyword>
<feature type="transmembrane region" description="Helical" evidence="5">
    <location>
        <begin position="300"/>
        <end position="317"/>
    </location>
</feature>
<evidence type="ECO:0000259" key="6">
    <source>
        <dbReference type="PROSITE" id="PS50850"/>
    </source>
</evidence>
<feature type="transmembrane region" description="Helical" evidence="5">
    <location>
        <begin position="270"/>
        <end position="288"/>
    </location>
</feature>
<dbReference type="Proteomes" id="UP000270299">
    <property type="component" value="Unassembled WGS sequence"/>
</dbReference>
<feature type="transmembrane region" description="Helical" evidence="5">
    <location>
        <begin position="53"/>
        <end position="77"/>
    </location>
</feature>
<evidence type="ECO:0000256" key="1">
    <source>
        <dbReference type="ARBA" id="ARBA00004651"/>
    </source>
</evidence>
<dbReference type="Gene3D" id="1.20.1250.20">
    <property type="entry name" value="MFS general substrate transporter like domains"/>
    <property type="match status" value="2"/>
</dbReference>
<dbReference type="Pfam" id="PF07690">
    <property type="entry name" value="MFS_1"/>
    <property type="match status" value="1"/>
</dbReference>
<comment type="caution">
    <text evidence="7">The sequence shown here is derived from an EMBL/GenBank/DDBJ whole genome shotgun (WGS) entry which is preliminary data.</text>
</comment>
<proteinExistence type="predicted"/>
<dbReference type="RefSeq" id="WP_121672985.1">
    <property type="nucleotide sequence ID" value="NZ_BMXM01000004.1"/>
</dbReference>
<dbReference type="InterPro" id="IPR011701">
    <property type="entry name" value="MFS"/>
</dbReference>
<feature type="transmembrane region" description="Helical" evidence="5">
    <location>
        <begin position="147"/>
        <end position="171"/>
    </location>
</feature>
<evidence type="ECO:0000256" key="3">
    <source>
        <dbReference type="ARBA" id="ARBA00022989"/>
    </source>
</evidence>
<dbReference type="OrthoDB" id="9809599at2"/>
<evidence type="ECO:0000256" key="5">
    <source>
        <dbReference type="SAM" id="Phobius"/>
    </source>
</evidence>
<feature type="transmembrane region" description="Helical" evidence="5">
    <location>
        <begin position="89"/>
        <end position="110"/>
    </location>
</feature>
<dbReference type="InterPro" id="IPR020846">
    <property type="entry name" value="MFS_dom"/>
</dbReference>
<sequence>MTSPLVPAASALRPRNELAAWRNAIFVIFTLSGLSIATWAARLPEIKANLDVTTGSIGILILGMSAGSILGLMASAWLMARMGARSGMVLSLSFVAVGLVLIGIGAGIVFSPVLVFVGLALFGFGNGSVDVMMNVEGAAAETELGKTVLPLMHACFSLGTVIGAGIGAAASALQIGVAWHAIAMAVIIAVAAVIAVRFVPVREELGDETAPHASKPDWKARLKDNLSVWADLRLILIGVIMLGMAFAEGSANDWLALAAVEGHGLSEPTGAIVFGVFVSAMTVGRVAGGPLIDRFGRVRVLQVSAVSAMAGLLIFILGTDLWLIILGTALWGLGSALGFPLGMSAAAEGKNAAARVSAVAMIGYLAFLVGPPLIGLLGDAVGLLNALFVVLVLVVLSGLASPAAREREAKLRSRAD</sequence>
<dbReference type="PANTHER" id="PTHR23514:SF13">
    <property type="entry name" value="INNER MEMBRANE PROTEIN YBJJ"/>
    <property type="match status" value="1"/>
</dbReference>
<organism evidence="7 8">
    <name type="scientific">Mycetocola manganoxydans</name>
    <dbReference type="NCBI Taxonomy" id="699879"/>
    <lineage>
        <taxon>Bacteria</taxon>
        <taxon>Bacillati</taxon>
        <taxon>Actinomycetota</taxon>
        <taxon>Actinomycetes</taxon>
        <taxon>Micrococcales</taxon>
        <taxon>Microbacteriaceae</taxon>
        <taxon>Mycetocola</taxon>
    </lineage>
</organism>
<feature type="domain" description="Major facilitator superfamily (MFS) profile" evidence="6">
    <location>
        <begin position="21"/>
        <end position="409"/>
    </location>
</feature>
<feature type="transmembrane region" description="Helical" evidence="5">
    <location>
        <begin position="380"/>
        <end position="404"/>
    </location>
</feature>
<feature type="transmembrane region" description="Helical" evidence="5">
    <location>
        <begin position="177"/>
        <end position="199"/>
    </location>
</feature>
<keyword evidence="8" id="KW-1185">Reference proteome</keyword>
<feature type="transmembrane region" description="Helical" evidence="5">
    <location>
        <begin position="20"/>
        <end position="41"/>
    </location>
</feature>
<dbReference type="InterPro" id="IPR051788">
    <property type="entry name" value="MFS_Transporter"/>
</dbReference>